<reference evidence="2 3" key="1">
    <citation type="submission" date="2020-05" db="EMBL/GenBank/DDBJ databases">
        <title>Actinomadura verrucosospora NRRL-B18236 (PFL_A860) Genome sequencing and assembly.</title>
        <authorList>
            <person name="Samborskyy M."/>
        </authorList>
    </citation>
    <scope>NUCLEOTIDE SEQUENCE [LARGE SCALE GENOMIC DNA]</scope>
    <source>
        <strain evidence="2 3">NRRL:B18236</strain>
    </source>
</reference>
<evidence type="ECO:0000313" key="3">
    <source>
        <dbReference type="Proteomes" id="UP000501240"/>
    </source>
</evidence>
<accession>A0A7D3VZ38</accession>
<protein>
    <submittedName>
        <fullName evidence="2">Uncharacterized protein</fullName>
    </submittedName>
</protein>
<dbReference type="AlphaFoldDB" id="A0A7D3VZ38"/>
<proteinExistence type="predicted"/>
<organism evidence="2 3">
    <name type="scientific">Actinomadura verrucosospora</name>
    <dbReference type="NCBI Taxonomy" id="46165"/>
    <lineage>
        <taxon>Bacteria</taxon>
        <taxon>Bacillati</taxon>
        <taxon>Actinomycetota</taxon>
        <taxon>Actinomycetes</taxon>
        <taxon>Streptosporangiales</taxon>
        <taxon>Thermomonosporaceae</taxon>
        <taxon>Actinomadura</taxon>
    </lineage>
</organism>
<keyword evidence="3" id="KW-1185">Reference proteome</keyword>
<evidence type="ECO:0000256" key="1">
    <source>
        <dbReference type="SAM" id="MobiDB-lite"/>
    </source>
</evidence>
<gene>
    <name evidence="2" type="ORF">ACTIVE_8633</name>
</gene>
<dbReference type="Proteomes" id="UP000501240">
    <property type="component" value="Chromosome"/>
</dbReference>
<dbReference type="RefSeq" id="WP_173100335.1">
    <property type="nucleotide sequence ID" value="NZ_CP053892.1"/>
</dbReference>
<sequence>MAEIRVGKPDVRLDLPSHTKGVNQGNKKGAYRHEAGHHLDGTADARRSTGIRPKRRNPILPIMPNLPPG</sequence>
<feature type="region of interest" description="Disordered" evidence="1">
    <location>
        <begin position="1"/>
        <end position="69"/>
    </location>
</feature>
<feature type="compositionally biased region" description="Basic and acidic residues" evidence="1">
    <location>
        <begin position="31"/>
        <end position="47"/>
    </location>
</feature>
<evidence type="ECO:0000313" key="2">
    <source>
        <dbReference type="EMBL" id="QKG26980.1"/>
    </source>
</evidence>
<name>A0A7D3VZ38_ACTVE</name>
<feature type="compositionally biased region" description="Basic and acidic residues" evidence="1">
    <location>
        <begin position="1"/>
        <end position="17"/>
    </location>
</feature>
<dbReference type="EMBL" id="CP053892">
    <property type="protein sequence ID" value="QKG26980.1"/>
    <property type="molecule type" value="Genomic_DNA"/>
</dbReference>